<proteinExistence type="predicted"/>
<evidence type="ECO:0000256" key="1">
    <source>
        <dbReference type="SAM" id="MobiDB-lite"/>
    </source>
</evidence>
<reference evidence="2" key="1">
    <citation type="submission" date="2020-02" db="EMBL/GenBank/DDBJ databases">
        <authorList>
            <person name="Meier V. D."/>
        </authorList>
    </citation>
    <scope>NUCLEOTIDE SEQUENCE</scope>
    <source>
        <strain evidence="2">AVDCRST_MAG67</strain>
    </source>
</reference>
<sequence>MRTATGAWPVALPLSETIFVPPARRGPHRPSRAGDALPSSGRSPTSTRRSPRRARRARVARALGYMPRRPGWAPQDG</sequence>
<feature type="compositionally biased region" description="Low complexity" evidence="1">
    <location>
        <begin position="38"/>
        <end position="48"/>
    </location>
</feature>
<feature type="compositionally biased region" description="Basic residues" evidence="1">
    <location>
        <begin position="49"/>
        <end position="59"/>
    </location>
</feature>
<protein>
    <submittedName>
        <fullName evidence="2">Uncharacterized protein</fullName>
    </submittedName>
</protein>
<dbReference type="EMBL" id="CADCVQ010000160">
    <property type="protein sequence ID" value="CAA9528056.1"/>
    <property type="molecule type" value="Genomic_DNA"/>
</dbReference>
<organism evidence="2">
    <name type="scientific">uncultured Solirubrobacteraceae bacterium</name>
    <dbReference type="NCBI Taxonomy" id="1162706"/>
    <lineage>
        <taxon>Bacteria</taxon>
        <taxon>Bacillati</taxon>
        <taxon>Actinomycetota</taxon>
        <taxon>Thermoleophilia</taxon>
        <taxon>Solirubrobacterales</taxon>
        <taxon>Solirubrobacteraceae</taxon>
        <taxon>environmental samples</taxon>
    </lineage>
</organism>
<gene>
    <name evidence="2" type="ORF">AVDCRST_MAG67-4224</name>
</gene>
<evidence type="ECO:0000313" key="2">
    <source>
        <dbReference type="EMBL" id="CAA9528056.1"/>
    </source>
</evidence>
<name>A0A6J4TMW8_9ACTN</name>
<feature type="region of interest" description="Disordered" evidence="1">
    <location>
        <begin position="19"/>
        <end position="77"/>
    </location>
</feature>
<accession>A0A6J4TMW8</accession>
<dbReference type="AlphaFoldDB" id="A0A6J4TMW8"/>